<organism evidence="2 3">
    <name type="scientific">Malus baccata</name>
    <name type="common">Siberian crab apple</name>
    <name type="synonym">Pyrus baccata</name>
    <dbReference type="NCBI Taxonomy" id="106549"/>
    <lineage>
        <taxon>Eukaryota</taxon>
        <taxon>Viridiplantae</taxon>
        <taxon>Streptophyta</taxon>
        <taxon>Embryophyta</taxon>
        <taxon>Tracheophyta</taxon>
        <taxon>Spermatophyta</taxon>
        <taxon>Magnoliopsida</taxon>
        <taxon>eudicotyledons</taxon>
        <taxon>Gunneridae</taxon>
        <taxon>Pentapetalae</taxon>
        <taxon>rosids</taxon>
        <taxon>fabids</taxon>
        <taxon>Rosales</taxon>
        <taxon>Rosaceae</taxon>
        <taxon>Amygdaloideae</taxon>
        <taxon>Maleae</taxon>
        <taxon>Malus</taxon>
    </lineage>
</organism>
<evidence type="ECO:0000313" key="2">
    <source>
        <dbReference type="EMBL" id="TQD78717.1"/>
    </source>
</evidence>
<dbReference type="Proteomes" id="UP000315295">
    <property type="component" value="Unassembled WGS sequence"/>
</dbReference>
<dbReference type="EMBL" id="VIEB01000895">
    <property type="protein sequence ID" value="TQD78717.1"/>
    <property type="molecule type" value="Genomic_DNA"/>
</dbReference>
<protein>
    <submittedName>
        <fullName evidence="2">Uncharacterized protein</fullName>
    </submittedName>
</protein>
<accession>A0A540KWY3</accession>
<evidence type="ECO:0000313" key="3">
    <source>
        <dbReference type="Proteomes" id="UP000315295"/>
    </source>
</evidence>
<dbReference type="AlphaFoldDB" id="A0A540KWY3"/>
<gene>
    <name evidence="2" type="ORF">C1H46_035721</name>
</gene>
<reference evidence="2 3" key="1">
    <citation type="journal article" date="2019" name="G3 (Bethesda)">
        <title>Sequencing of a Wild Apple (Malus baccata) Genome Unravels the Differences Between Cultivated and Wild Apple Species Regarding Disease Resistance and Cold Tolerance.</title>
        <authorList>
            <person name="Chen X."/>
        </authorList>
    </citation>
    <scope>NUCLEOTIDE SEQUENCE [LARGE SCALE GENOMIC DNA]</scope>
    <source>
        <strain evidence="3">cv. Shandingzi</strain>
        <tissue evidence="2">Leaves</tissue>
    </source>
</reference>
<proteinExistence type="predicted"/>
<name>A0A540KWY3_MALBA</name>
<keyword evidence="3" id="KW-1185">Reference proteome</keyword>
<comment type="caution">
    <text evidence="2">The sequence shown here is derived from an EMBL/GenBank/DDBJ whole genome shotgun (WGS) entry which is preliminary data.</text>
</comment>
<feature type="region of interest" description="Disordered" evidence="1">
    <location>
        <begin position="62"/>
        <end position="88"/>
    </location>
</feature>
<evidence type="ECO:0000256" key="1">
    <source>
        <dbReference type="SAM" id="MobiDB-lite"/>
    </source>
</evidence>
<sequence>MVIDGSTFSFLIRREIGLVMANIKYKLAMARPSQQQSISEAMADVAAALLLKRRLPPPYLLPITSGHHQNQLRSSVFDHRPPGHSRRP</sequence>